<keyword evidence="5 7" id="KW-0472">Membrane</keyword>
<dbReference type="GO" id="GO:0005886">
    <property type="term" value="C:plasma membrane"/>
    <property type="evidence" value="ECO:0007669"/>
    <property type="project" value="TreeGrafter"/>
</dbReference>
<dbReference type="AlphaFoldDB" id="A0AAF0DTC9"/>
<feature type="transmembrane region" description="Helical" evidence="7">
    <location>
        <begin position="341"/>
        <end position="359"/>
    </location>
</feature>
<evidence type="ECO:0000313" key="10">
    <source>
        <dbReference type="Proteomes" id="UP001216638"/>
    </source>
</evidence>
<feature type="region of interest" description="Disordered" evidence="6">
    <location>
        <begin position="492"/>
        <end position="528"/>
    </location>
</feature>
<dbReference type="Gene3D" id="1.20.1250.20">
    <property type="entry name" value="MFS general substrate transporter like domains"/>
    <property type="match status" value="1"/>
</dbReference>
<evidence type="ECO:0000256" key="5">
    <source>
        <dbReference type="ARBA" id="ARBA00023136"/>
    </source>
</evidence>
<reference evidence="9" key="1">
    <citation type="submission" date="2023-03" db="EMBL/GenBank/DDBJ databases">
        <title>Mating type loci evolution in Malassezia.</title>
        <authorList>
            <person name="Coelho M.A."/>
        </authorList>
    </citation>
    <scope>NUCLEOTIDE SEQUENCE</scope>
    <source>
        <strain evidence="9">CBS 14135</strain>
    </source>
</reference>
<feature type="transmembrane region" description="Helical" evidence="7">
    <location>
        <begin position="419"/>
        <end position="441"/>
    </location>
</feature>
<name>A0AAF0DTC9_9BASI</name>
<keyword evidence="10" id="KW-1185">Reference proteome</keyword>
<dbReference type="PANTHER" id="PTHR23508:SF10">
    <property type="entry name" value="CARBOXYLIC ACID TRANSPORTER PROTEIN HOMOLOG"/>
    <property type="match status" value="1"/>
</dbReference>
<evidence type="ECO:0000259" key="8">
    <source>
        <dbReference type="PROSITE" id="PS50850"/>
    </source>
</evidence>
<feature type="transmembrane region" description="Helical" evidence="7">
    <location>
        <begin position="286"/>
        <end position="308"/>
    </location>
</feature>
<feature type="compositionally biased region" description="Polar residues" evidence="6">
    <location>
        <begin position="498"/>
        <end position="508"/>
    </location>
</feature>
<evidence type="ECO:0000313" key="9">
    <source>
        <dbReference type="EMBL" id="WFC95361.1"/>
    </source>
</evidence>
<dbReference type="FunFam" id="1.20.1250.20:FF:000140">
    <property type="entry name" value="Putative MFS phospholipid transporter"/>
    <property type="match status" value="1"/>
</dbReference>
<feature type="transmembrane region" description="Helical" evidence="7">
    <location>
        <begin position="317"/>
        <end position="335"/>
    </location>
</feature>
<proteinExistence type="predicted"/>
<feature type="domain" description="Major facilitator superfamily (MFS) profile" evidence="8">
    <location>
        <begin position="25"/>
        <end position="445"/>
    </location>
</feature>
<keyword evidence="2" id="KW-0813">Transport</keyword>
<feature type="transmembrane region" description="Helical" evidence="7">
    <location>
        <begin position="67"/>
        <end position="86"/>
    </location>
</feature>
<evidence type="ECO:0000256" key="7">
    <source>
        <dbReference type="SAM" id="Phobius"/>
    </source>
</evidence>
<dbReference type="PANTHER" id="PTHR23508">
    <property type="entry name" value="CARBOXYLIC ACID TRANSPORTER PROTEIN HOMOLOG"/>
    <property type="match status" value="1"/>
</dbReference>
<protein>
    <recommendedName>
        <fullName evidence="8">Major facilitator superfamily (MFS) profile domain-containing protein</fullName>
    </recommendedName>
</protein>
<evidence type="ECO:0000256" key="1">
    <source>
        <dbReference type="ARBA" id="ARBA00004141"/>
    </source>
</evidence>
<feature type="transmembrane region" description="Helical" evidence="7">
    <location>
        <begin position="95"/>
        <end position="115"/>
    </location>
</feature>
<dbReference type="Proteomes" id="UP001216638">
    <property type="component" value="Chromosome 2"/>
</dbReference>
<dbReference type="SUPFAM" id="SSF103473">
    <property type="entry name" value="MFS general substrate transporter"/>
    <property type="match status" value="1"/>
</dbReference>
<evidence type="ECO:0000256" key="2">
    <source>
        <dbReference type="ARBA" id="ARBA00022448"/>
    </source>
</evidence>
<gene>
    <name evidence="9" type="ORF">MBRA1_002009</name>
</gene>
<keyword evidence="4 7" id="KW-1133">Transmembrane helix</keyword>
<dbReference type="InterPro" id="IPR036259">
    <property type="entry name" value="MFS_trans_sf"/>
</dbReference>
<evidence type="ECO:0000256" key="4">
    <source>
        <dbReference type="ARBA" id="ARBA00022989"/>
    </source>
</evidence>
<dbReference type="InterPro" id="IPR005828">
    <property type="entry name" value="MFS_sugar_transport-like"/>
</dbReference>
<accession>A0AAF0DTC9</accession>
<feature type="transmembrane region" description="Helical" evidence="7">
    <location>
        <begin position="197"/>
        <end position="216"/>
    </location>
</feature>
<sequence length="542" mass="59816">MSDGASPGNIITALDRKFTWKKFGTIVACGAALFSDGYVNNSMGVVNTLLKKRLYPEVFSTSNRSEVMSSIVFAGTVVGMLIFGYFSDVLGRKSGMIAATIIVLVFTALSAGSYYHGSSAKMVDILIAWRFFTGIGIGAEYPTGSVAAAEKTEEMPKNFQHGPFIFVTNFAIDMGFVTAAFMGVLLVWICGQNHERLIWRLVLGLGVVPCLIVLPFRMVMEQSKSYQKGAIKFNKIPYRLILKRYWFRLAMISLVWFIYDFISYPFGIYSSIITDSLVDQNDLVQVFGWSTVINCFYLPGSFLGAVIVDRVGPKKTMMIGLLLQIIIGYIMSGLFPRLKDHIAAFCVVYGLFLTFGEMGPGDNLGLLASKSCATACKGQFYGIAAAIGKIGAFGGTYAFPVLQAHWEDADGNFTDNRYYTAPFYLGTSLAVVSLILVTVFLKERDADCQAREDAEFAEYLRENGFDMSYMGRDDKIATDELADVYDDKLSDEKHGSTHDYTQGDSPSNPFEVHEEYENGHPNHGAHGTYIPQAYTAYAPNPA</sequence>
<evidence type="ECO:0000256" key="6">
    <source>
        <dbReference type="SAM" id="MobiDB-lite"/>
    </source>
</evidence>
<feature type="transmembrane region" description="Helical" evidence="7">
    <location>
        <begin position="245"/>
        <end position="266"/>
    </location>
</feature>
<feature type="transmembrane region" description="Helical" evidence="7">
    <location>
        <begin position="380"/>
        <end position="399"/>
    </location>
</feature>
<comment type="subcellular location">
    <subcellularLocation>
        <location evidence="1">Membrane</location>
        <topology evidence="1">Multi-pass membrane protein</topology>
    </subcellularLocation>
</comment>
<dbReference type="Pfam" id="PF00083">
    <property type="entry name" value="Sugar_tr"/>
    <property type="match status" value="2"/>
</dbReference>
<keyword evidence="3 7" id="KW-0812">Transmembrane</keyword>
<organism evidence="9 10">
    <name type="scientific">Malassezia brasiliensis</name>
    <dbReference type="NCBI Taxonomy" id="1821822"/>
    <lineage>
        <taxon>Eukaryota</taxon>
        <taxon>Fungi</taxon>
        <taxon>Dikarya</taxon>
        <taxon>Basidiomycota</taxon>
        <taxon>Ustilaginomycotina</taxon>
        <taxon>Malasseziomycetes</taxon>
        <taxon>Malasseziales</taxon>
        <taxon>Malasseziaceae</taxon>
        <taxon>Malassezia</taxon>
    </lineage>
</organism>
<feature type="transmembrane region" description="Helical" evidence="7">
    <location>
        <begin position="170"/>
        <end position="191"/>
    </location>
</feature>
<dbReference type="EMBL" id="CP119952">
    <property type="protein sequence ID" value="WFC95361.1"/>
    <property type="molecule type" value="Genomic_DNA"/>
</dbReference>
<dbReference type="PROSITE" id="PS50850">
    <property type="entry name" value="MFS"/>
    <property type="match status" value="1"/>
</dbReference>
<dbReference type="GO" id="GO:0046943">
    <property type="term" value="F:carboxylic acid transmembrane transporter activity"/>
    <property type="evidence" value="ECO:0007669"/>
    <property type="project" value="TreeGrafter"/>
</dbReference>
<evidence type="ECO:0000256" key="3">
    <source>
        <dbReference type="ARBA" id="ARBA00022692"/>
    </source>
</evidence>
<dbReference type="InterPro" id="IPR020846">
    <property type="entry name" value="MFS_dom"/>
</dbReference>
<feature type="compositionally biased region" description="Basic and acidic residues" evidence="6">
    <location>
        <begin position="511"/>
        <end position="520"/>
    </location>
</feature>